<dbReference type="PANTHER" id="PTHR32309:SF13">
    <property type="entry name" value="FERRIC ENTEROBACTIN TRANSPORT PROTEIN FEPE"/>
    <property type="match status" value="1"/>
</dbReference>
<dbReference type="CDD" id="cd05387">
    <property type="entry name" value="BY-kinase"/>
    <property type="match status" value="1"/>
</dbReference>
<comment type="subcellular location">
    <subcellularLocation>
        <location evidence="1">Cell inner membrane</location>
        <topology evidence="1">Multi-pass membrane protein</topology>
    </subcellularLocation>
</comment>
<dbReference type="InterPro" id="IPR027417">
    <property type="entry name" value="P-loop_NTPase"/>
</dbReference>
<feature type="transmembrane region" description="Helical" evidence="17">
    <location>
        <begin position="20"/>
        <end position="41"/>
    </location>
</feature>
<evidence type="ECO:0000256" key="2">
    <source>
        <dbReference type="ARBA" id="ARBA00006683"/>
    </source>
</evidence>
<evidence type="ECO:0000256" key="10">
    <source>
        <dbReference type="ARBA" id="ARBA00022741"/>
    </source>
</evidence>
<comment type="similarity">
    <text evidence="2">Belongs to the CpsC/CapA family.</text>
</comment>
<keyword evidence="10" id="KW-0547">Nucleotide-binding</keyword>
<evidence type="ECO:0000256" key="7">
    <source>
        <dbReference type="ARBA" id="ARBA00022519"/>
    </source>
</evidence>
<dbReference type="SUPFAM" id="SSF52540">
    <property type="entry name" value="P-loop containing nucleoside triphosphate hydrolases"/>
    <property type="match status" value="1"/>
</dbReference>
<reference evidence="20" key="1">
    <citation type="submission" date="2020-10" db="EMBL/GenBank/DDBJ databases">
        <authorList>
            <person name="Gilroy R."/>
        </authorList>
    </citation>
    <scope>NUCLEOTIDE SEQUENCE</scope>
    <source>
        <strain evidence="20">ChiGjej2B2-12916</strain>
    </source>
</reference>
<evidence type="ECO:0000256" key="3">
    <source>
        <dbReference type="ARBA" id="ARBA00007316"/>
    </source>
</evidence>
<evidence type="ECO:0000313" key="21">
    <source>
        <dbReference type="Proteomes" id="UP000886879"/>
    </source>
</evidence>
<evidence type="ECO:0000256" key="13">
    <source>
        <dbReference type="ARBA" id="ARBA00022989"/>
    </source>
</evidence>
<evidence type="ECO:0000256" key="9">
    <source>
        <dbReference type="ARBA" id="ARBA00022692"/>
    </source>
</evidence>
<keyword evidence="11" id="KW-0418">Kinase</keyword>
<evidence type="ECO:0000259" key="19">
    <source>
        <dbReference type="Pfam" id="PF13614"/>
    </source>
</evidence>
<evidence type="ECO:0000256" key="15">
    <source>
        <dbReference type="ARBA" id="ARBA00023137"/>
    </source>
</evidence>
<gene>
    <name evidence="20" type="ORF">IAD31_05355</name>
</gene>
<dbReference type="InterPro" id="IPR050445">
    <property type="entry name" value="Bact_polysacc_biosynth/exp"/>
</dbReference>
<evidence type="ECO:0000313" key="20">
    <source>
        <dbReference type="EMBL" id="HIQ61004.1"/>
    </source>
</evidence>
<dbReference type="GO" id="GO:0004715">
    <property type="term" value="F:non-membrane spanning protein tyrosine kinase activity"/>
    <property type="evidence" value="ECO:0007669"/>
    <property type="project" value="UniProtKB-EC"/>
</dbReference>
<evidence type="ECO:0000256" key="11">
    <source>
        <dbReference type="ARBA" id="ARBA00022777"/>
    </source>
</evidence>
<keyword evidence="7" id="KW-0997">Cell inner membrane</keyword>
<comment type="caution">
    <text evidence="20">The sequence shown here is derived from an EMBL/GenBank/DDBJ whole genome shotgun (WGS) entry which is preliminary data.</text>
</comment>
<dbReference type="InterPro" id="IPR005702">
    <property type="entry name" value="Wzc-like_C"/>
</dbReference>
<comment type="catalytic activity">
    <reaction evidence="16">
        <text>L-tyrosyl-[protein] + ATP = O-phospho-L-tyrosyl-[protein] + ADP + H(+)</text>
        <dbReference type="Rhea" id="RHEA:10596"/>
        <dbReference type="Rhea" id="RHEA-COMP:10136"/>
        <dbReference type="Rhea" id="RHEA-COMP:20101"/>
        <dbReference type="ChEBI" id="CHEBI:15378"/>
        <dbReference type="ChEBI" id="CHEBI:30616"/>
        <dbReference type="ChEBI" id="CHEBI:46858"/>
        <dbReference type="ChEBI" id="CHEBI:61978"/>
        <dbReference type="ChEBI" id="CHEBI:456216"/>
        <dbReference type="EC" id="2.7.10.2"/>
    </reaction>
</comment>
<dbReference type="NCBIfam" id="TIGR01007">
    <property type="entry name" value="eps_fam"/>
    <property type="match status" value="1"/>
</dbReference>
<protein>
    <recommendedName>
        <fullName evidence="5">non-specific protein-tyrosine kinase</fullName>
        <ecNumber evidence="5">2.7.10.2</ecNumber>
    </recommendedName>
</protein>
<evidence type="ECO:0000256" key="17">
    <source>
        <dbReference type="SAM" id="Phobius"/>
    </source>
</evidence>
<name>A0A9D0YS31_9FIRM</name>
<evidence type="ECO:0000256" key="14">
    <source>
        <dbReference type="ARBA" id="ARBA00023136"/>
    </source>
</evidence>
<dbReference type="PANTHER" id="PTHR32309">
    <property type="entry name" value="TYROSINE-PROTEIN KINASE"/>
    <property type="match status" value="1"/>
</dbReference>
<dbReference type="GO" id="GO:0005886">
    <property type="term" value="C:plasma membrane"/>
    <property type="evidence" value="ECO:0007669"/>
    <property type="project" value="UniProtKB-SubCell"/>
</dbReference>
<evidence type="ECO:0000256" key="12">
    <source>
        <dbReference type="ARBA" id="ARBA00022840"/>
    </source>
</evidence>
<proteinExistence type="inferred from homology"/>
<feature type="domain" description="AAA" evidence="19">
    <location>
        <begin position="279"/>
        <end position="409"/>
    </location>
</feature>
<dbReference type="InterPro" id="IPR025669">
    <property type="entry name" value="AAA_dom"/>
</dbReference>
<evidence type="ECO:0000256" key="16">
    <source>
        <dbReference type="ARBA" id="ARBA00051245"/>
    </source>
</evidence>
<keyword evidence="13 17" id="KW-1133">Transmembrane helix</keyword>
<reference evidence="20" key="2">
    <citation type="journal article" date="2021" name="PeerJ">
        <title>Extensive microbial diversity within the chicken gut microbiome revealed by metagenomics and culture.</title>
        <authorList>
            <person name="Gilroy R."/>
            <person name="Ravi A."/>
            <person name="Getino M."/>
            <person name="Pursley I."/>
            <person name="Horton D.L."/>
            <person name="Alikhan N.F."/>
            <person name="Baker D."/>
            <person name="Gharbi K."/>
            <person name="Hall N."/>
            <person name="Watson M."/>
            <person name="Adriaenssens E.M."/>
            <person name="Foster-Nyarko E."/>
            <person name="Jarju S."/>
            <person name="Secka A."/>
            <person name="Antonio M."/>
            <person name="Oren A."/>
            <person name="Chaudhuri R.R."/>
            <person name="La Ragione R."/>
            <person name="Hildebrand F."/>
            <person name="Pallen M.J."/>
        </authorList>
    </citation>
    <scope>NUCLEOTIDE SEQUENCE</scope>
    <source>
        <strain evidence="20">ChiGjej2B2-12916</strain>
    </source>
</reference>
<evidence type="ECO:0000256" key="8">
    <source>
        <dbReference type="ARBA" id="ARBA00022679"/>
    </source>
</evidence>
<dbReference type="EC" id="2.7.10.2" evidence="5"/>
<evidence type="ECO:0000256" key="6">
    <source>
        <dbReference type="ARBA" id="ARBA00022475"/>
    </source>
</evidence>
<keyword evidence="12" id="KW-0067">ATP-binding</keyword>
<evidence type="ECO:0000256" key="4">
    <source>
        <dbReference type="ARBA" id="ARBA00008883"/>
    </source>
</evidence>
<feature type="domain" description="Polysaccharide chain length determinant N-terminal" evidence="18">
    <location>
        <begin position="10"/>
        <end position="95"/>
    </location>
</feature>
<dbReference type="Pfam" id="PF02706">
    <property type="entry name" value="Wzz"/>
    <property type="match status" value="1"/>
</dbReference>
<dbReference type="Gene3D" id="3.40.50.300">
    <property type="entry name" value="P-loop containing nucleotide triphosphate hydrolases"/>
    <property type="match status" value="1"/>
</dbReference>
<organism evidence="20 21">
    <name type="scientific">Candidatus Enterenecus faecium</name>
    <dbReference type="NCBI Taxonomy" id="2840780"/>
    <lineage>
        <taxon>Bacteria</taxon>
        <taxon>Bacillati</taxon>
        <taxon>Bacillota</taxon>
        <taxon>Clostridia</taxon>
        <taxon>Eubacteriales</taxon>
        <taxon>Candidatus Enterenecus</taxon>
    </lineage>
</organism>
<keyword evidence="6" id="KW-1003">Cell membrane</keyword>
<dbReference type="AlphaFoldDB" id="A0A9D0YS31"/>
<accession>A0A9D0YS31</accession>
<comment type="similarity">
    <text evidence="4">Belongs to the etk/wzc family.</text>
</comment>
<dbReference type="Proteomes" id="UP000886879">
    <property type="component" value="Unassembled WGS sequence"/>
</dbReference>
<sequence length="479" mass="53786">MNRTEHWMSEVSVRGLCVDLLRNLWMIVLAAITMWCASTGLHNLTYQPTYTSSATLVIGVKGDSSIYSSLSLASQMAEVFGQVFQSDALRERIATDVGADVQGEISCSLVTQTNLLVVKATSARPRQAYVYLNSALEHYEGVSDQIFSNAELQIVQEPDVPLAPSNTSWFLKYQGILMVVGAVGMAFLITLCYIARFTVKTTEAARIQLDGPIQGTIPFERRNVVLGKKRNKKAFLLNSPEVSMNFAEAMRNIGTRLERHLRHHGYQVLLVTSVAENEGKSTTAANLALALAEKQKRVLLVDADLRKPSQYKVFEVRRDDTVSFSRVLEGEKDWKDIVGYSRKSGLWMLFQFLQAKDPGGALREGRMRELLTEWKKQMDYIIVDSAPISAAADAEIWMAAVDSVLLVVREDWADVRYINDGVDVVRQNHTDFSGFILNAFHKEWSSKHYGYQYEKYGTYSNEDGAEDGGEGLKYGRNKR</sequence>
<dbReference type="GO" id="GO:0005524">
    <property type="term" value="F:ATP binding"/>
    <property type="evidence" value="ECO:0007669"/>
    <property type="project" value="UniProtKB-KW"/>
</dbReference>
<evidence type="ECO:0000259" key="18">
    <source>
        <dbReference type="Pfam" id="PF02706"/>
    </source>
</evidence>
<comment type="similarity">
    <text evidence="3">Belongs to the CpsD/CapB family.</text>
</comment>
<evidence type="ECO:0000256" key="1">
    <source>
        <dbReference type="ARBA" id="ARBA00004429"/>
    </source>
</evidence>
<feature type="transmembrane region" description="Helical" evidence="17">
    <location>
        <begin position="176"/>
        <end position="199"/>
    </location>
</feature>
<keyword evidence="14 17" id="KW-0472">Membrane</keyword>
<keyword evidence="8 20" id="KW-0808">Transferase</keyword>
<dbReference type="EMBL" id="DVFO01000048">
    <property type="protein sequence ID" value="HIQ61004.1"/>
    <property type="molecule type" value="Genomic_DNA"/>
</dbReference>
<evidence type="ECO:0000256" key="5">
    <source>
        <dbReference type="ARBA" id="ARBA00011903"/>
    </source>
</evidence>
<dbReference type="Pfam" id="PF13614">
    <property type="entry name" value="AAA_31"/>
    <property type="match status" value="1"/>
</dbReference>
<keyword evidence="9 17" id="KW-0812">Transmembrane</keyword>
<dbReference type="InterPro" id="IPR003856">
    <property type="entry name" value="LPS_length_determ_N"/>
</dbReference>
<keyword evidence="15" id="KW-0829">Tyrosine-protein kinase</keyword>